<organism evidence="7 8">
    <name type="scientific">Forsythia ovata</name>
    <dbReference type="NCBI Taxonomy" id="205694"/>
    <lineage>
        <taxon>Eukaryota</taxon>
        <taxon>Viridiplantae</taxon>
        <taxon>Streptophyta</taxon>
        <taxon>Embryophyta</taxon>
        <taxon>Tracheophyta</taxon>
        <taxon>Spermatophyta</taxon>
        <taxon>Magnoliopsida</taxon>
        <taxon>eudicotyledons</taxon>
        <taxon>Gunneridae</taxon>
        <taxon>Pentapetalae</taxon>
        <taxon>asterids</taxon>
        <taxon>lamiids</taxon>
        <taxon>Lamiales</taxon>
        <taxon>Oleaceae</taxon>
        <taxon>Forsythieae</taxon>
        <taxon>Forsythia</taxon>
    </lineage>
</organism>
<dbReference type="PANTHER" id="PTHR31072:SF239">
    <property type="entry name" value="TRANSCRIPTION FACTOR TCP21-RELATED"/>
    <property type="match status" value="1"/>
</dbReference>
<dbReference type="AlphaFoldDB" id="A0ABD1W4G9"/>
<proteinExistence type="predicted"/>
<dbReference type="GO" id="GO:0003677">
    <property type="term" value="F:DNA binding"/>
    <property type="evidence" value="ECO:0007669"/>
    <property type="project" value="UniProtKB-KW"/>
</dbReference>
<evidence type="ECO:0000313" key="8">
    <source>
        <dbReference type="Proteomes" id="UP001604277"/>
    </source>
</evidence>
<keyword evidence="8" id="KW-1185">Reference proteome</keyword>
<gene>
    <name evidence="7" type="ORF">Fot_13695</name>
</gene>
<feature type="domain" description="TCP" evidence="6">
    <location>
        <begin position="1"/>
        <end position="39"/>
    </location>
</feature>
<dbReference type="EMBL" id="JBFOLJ010000004">
    <property type="protein sequence ID" value="KAL2544462.1"/>
    <property type="molecule type" value="Genomic_DNA"/>
</dbReference>
<sequence length="112" mass="12806">MPIICVARVFQLTRELNHKSDGQTIEWLLRHAEPSIIDYQASFATVCASTRNSSIPHSHFQSLLTPTNFILVKCLRSDEEDHQHHLSKEDMGFSMAPGRFWALPTRPDFGQI</sequence>
<dbReference type="InterPro" id="IPR017887">
    <property type="entry name" value="TF_TCP_subgr"/>
</dbReference>
<dbReference type="Proteomes" id="UP001604277">
    <property type="component" value="Unassembled WGS sequence"/>
</dbReference>
<dbReference type="PANTHER" id="PTHR31072">
    <property type="entry name" value="TRANSCRIPTION FACTOR TCP4-RELATED"/>
    <property type="match status" value="1"/>
</dbReference>
<dbReference type="GO" id="GO:0005634">
    <property type="term" value="C:nucleus"/>
    <property type="evidence" value="ECO:0007669"/>
    <property type="project" value="UniProtKB-SubCell"/>
</dbReference>
<dbReference type="PROSITE" id="PS51369">
    <property type="entry name" value="TCP"/>
    <property type="match status" value="1"/>
</dbReference>
<protein>
    <submittedName>
        <fullName evidence="7">Transcription factor TCP7</fullName>
    </submittedName>
</protein>
<evidence type="ECO:0000256" key="3">
    <source>
        <dbReference type="ARBA" id="ARBA00023125"/>
    </source>
</evidence>
<evidence type="ECO:0000256" key="1">
    <source>
        <dbReference type="ARBA" id="ARBA00004123"/>
    </source>
</evidence>
<keyword evidence="4" id="KW-0804">Transcription</keyword>
<comment type="caution">
    <text evidence="7">The sequence shown here is derived from an EMBL/GenBank/DDBJ whole genome shotgun (WGS) entry which is preliminary data.</text>
</comment>
<accession>A0ABD1W4G9</accession>
<evidence type="ECO:0000313" key="7">
    <source>
        <dbReference type="EMBL" id="KAL2544462.1"/>
    </source>
</evidence>
<evidence type="ECO:0000259" key="6">
    <source>
        <dbReference type="PROSITE" id="PS51369"/>
    </source>
</evidence>
<keyword evidence="2" id="KW-0805">Transcription regulation</keyword>
<dbReference type="InterPro" id="IPR005333">
    <property type="entry name" value="Transcription_factor_TCP"/>
</dbReference>
<keyword evidence="3" id="KW-0238">DNA-binding</keyword>
<name>A0ABD1W4G9_9LAMI</name>
<keyword evidence="5" id="KW-0539">Nucleus</keyword>
<evidence type="ECO:0000256" key="4">
    <source>
        <dbReference type="ARBA" id="ARBA00023163"/>
    </source>
</evidence>
<evidence type="ECO:0000256" key="2">
    <source>
        <dbReference type="ARBA" id="ARBA00023015"/>
    </source>
</evidence>
<comment type="subcellular location">
    <subcellularLocation>
        <location evidence="1">Nucleus</location>
    </subcellularLocation>
</comment>
<reference evidence="8" key="1">
    <citation type="submission" date="2024-07" db="EMBL/GenBank/DDBJ databases">
        <title>Two chromosome-level genome assemblies of Korean endemic species Abeliophyllum distichum and Forsythia ovata (Oleaceae).</title>
        <authorList>
            <person name="Jang H."/>
        </authorList>
    </citation>
    <scope>NUCLEOTIDE SEQUENCE [LARGE SCALE GENOMIC DNA]</scope>
</reference>
<dbReference type="Pfam" id="PF03634">
    <property type="entry name" value="TCP"/>
    <property type="match status" value="1"/>
</dbReference>
<evidence type="ECO:0000256" key="5">
    <source>
        <dbReference type="ARBA" id="ARBA00023242"/>
    </source>
</evidence>